<dbReference type="PANTHER" id="PTHR32361:SF9">
    <property type="entry name" value="FERRIC REDUCTASE TRANSMEMBRANE COMPONENT 3-RELATED"/>
    <property type="match status" value="1"/>
</dbReference>
<keyword evidence="4" id="KW-0813">Transport</keyword>
<comment type="subcellular location">
    <subcellularLocation>
        <location evidence="1">Cell membrane</location>
        <topology evidence="1">Multi-pass membrane protein</topology>
    </subcellularLocation>
</comment>
<dbReference type="OrthoDB" id="4494341at2759"/>
<dbReference type="SFLD" id="SFLDG01168">
    <property type="entry name" value="Ferric_reductase_subgroup_(FRE"/>
    <property type="match status" value="1"/>
</dbReference>
<dbReference type="InterPro" id="IPR039261">
    <property type="entry name" value="FNR_nucleotide-bd"/>
</dbReference>
<dbReference type="AlphaFoldDB" id="A0A5C2SVB5"/>
<dbReference type="GO" id="GO:0006879">
    <property type="term" value="P:intracellular iron ion homeostasis"/>
    <property type="evidence" value="ECO:0007669"/>
    <property type="project" value="TreeGrafter"/>
</dbReference>
<dbReference type="SFLD" id="SFLDS00052">
    <property type="entry name" value="Ferric_Reductase_Domain"/>
    <property type="match status" value="1"/>
</dbReference>
<reference evidence="16" key="1">
    <citation type="journal article" date="2018" name="Genome Biol. Evol.">
        <title>Genomics and development of Lentinus tigrinus, a white-rot wood-decaying mushroom with dimorphic fruiting bodies.</title>
        <authorList>
            <person name="Wu B."/>
            <person name="Xu Z."/>
            <person name="Knudson A."/>
            <person name="Carlson A."/>
            <person name="Chen N."/>
            <person name="Kovaka S."/>
            <person name="LaButti K."/>
            <person name="Lipzen A."/>
            <person name="Pennachio C."/>
            <person name="Riley R."/>
            <person name="Schakwitz W."/>
            <person name="Umezawa K."/>
            <person name="Ohm R.A."/>
            <person name="Grigoriev I.V."/>
            <person name="Nagy L.G."/>
            <person name="Gibbons J."/>
            <person name="Hibbett D."/>
        </authorList>
    </citation>
    <scope>NUCLEOTIDE SEQUENCE [LARGE SCALE GENOMIC DNA]</scope>
    <source>
        <strain evidence="16">ALCF2SS1-6</strain>
    </source>
</reference>
<evidence type="ECO:0000256" key="2">
    <source>
        <dbReference type="ARBA" id="ARBA00006278"/>
    </source>
</evidence>
<dbReference type="Proteomes" id="UP000313359">
    <property type="component" value="Unassembled WGS sequence"/>
</dbReference>
<evidence type="ECO:0000256" key="11">
    <source>
        <dbReference type="ARBA" id="ARBA00023136"/>
    </source>
</evidence>
<evidence type="ECO:0000313" key="16">
    <source>
        <dbReference type="EMBL" id="RPD67037.1"/>
    </source>
</evidence>
<dbReference type="PROSITE" id="PS51384">
    <property type="entry name" value="FAD_FR"/>
    <property type="match status" value="1"/>
</dbReference>
<keyword evidence="7" id="KW-0249">Electron transport</keyword>
<keyword evidence="17" id="KW-1185">Reference proteome</keyword>
<evidence type="ECO:0000256" key="9">
    <source>
        <dbReference type="ARBA" id="ARBA00023002"/>
    </source>
</evidence>
<keyword evidence="5" id="KW-1003">Cell membrane</keyword>
<keyword evidence="12" id="KW-0325">Glycoprotein</keyword>
<evidence type="ECO:0000256" key="6">
    <source>
        <dbReference type="ARBA" id="ARBA00022692"/>
    </source>
</evidence>
<evidence type="ECO:0000256" key="12">
    <source>
        <dbReference type="ARBA" id="ARBA00023180"/>
    </source>
</evidence>
<evidence type="ECO:0000256" key="3">
    <source>
        <dbReference type="ARBA" id="ARBA00012668"/>
    </source>
</evidence>
<name>A0A5C2SVB5_9APHY</name>
<dbReference type="GO" id="GO:0052851">
    <property type="term" value="F:ferric-chelate reductase (NADPH) activity"/>
    <property type="evidence" value="ECO:0007669"/>
    <property type="project" value="UniProtKB-EC"/>
</dbReference>
<dbReference type="CDD" id="cd06186">
    <property type="entry name" value="NOX_Duox_like_FAD_NADP"/>
    <property type="match status" value="1"/>
</dbReference>
<dbReference type="GO" id="GO:0015677">
    <property type="term" value="P:copper ion import"/>
    <property type="evidence" value="ECO:0007669"/>
    <property type="project" value="TreeGrafter"/>
</dbReference>
<keyword evidence="9" id="KW-0560">Oxidoreductase</keyword>
<evidence type="ECO:0000256" key="4">
    <source>
        <dbReference type="ARBA" id="ARBA00022448"/>
    </source>
</evidence>
<dbReference type="InterPro" id="IPR013112">
    <property type="entry name" value="FAD-bd_8"/>
</dbReference>
<accession>A0A5C2SVB5</accession>
<feature type="transmembrane region" description="Helical" evidence="14">
    <location>
        <begin position="255"/>
        <end position="274"/>
    </location>
</feature>
<dbReference type="STRING" id="1328759.A0A5C2SVB5"/>
<dbReference type="Gene3D" id="3.40.50.80">
    <property type="entry name" value="Nucleotide-binding domain of ferredoxin-NADP reductase (FNR) module"/>
    <property type="match status" value="1"/>
</dbReference>
<evidence type="ECO:0000256" key="14">
    <source>
        <dbReference type="SAM" id="Phobius"/>
    </source>
</evidence>
<dbReference type="EMBL" id="ML122250">
    <property type="protein sequence ID" value="RPD67037.1"/>
    <property type="molecule type" value="Genomic_DNA"/>
</dbReference>
<dbReference type="InterPro" id="IPR013130">
    <property type="entry name" value="Fe3_Rdtase_TM_dom"/>
</dbReference>
<dbReference type="SUPFAM" id="SSF63380">
    <property type="entry name" value="Riboflavin synthase domain-like"/>
    <property type="match status" value="1"/>
</dbReference>
<evidence type="ECO:0000256" key="1">
    <source>
        <dbReference type="ARBA" id="ARBA00004651"/>
    </source>
</evidence>
<dbReference type="SUPFAM" id="SSF52343">
    <property type="entry name" value="Ferredoxin reductase-like, C-terminal NADP-linked domain"/>
    <property type="match status" value="1"/>
</dbReference>
<keyword evidence="11 14" id="KW-0472">Membrane</keyword>
<dbReference type="Pfam" id="PF08030">
    <property type="entry name" value="NAD_binding_6"/>
    <property type="match status" value="1"/>
</dbReference>
<evidence type="ECO:0000256" key="5">
    <source>
        <dbReference type="ARBA" id="ARBA00022475"/>
    </source>
</evidence>
<dbReference type="GO" id="GO:0005886">
    <property type="term" value="C:plasma membrane"/>
    <property type="evidence" value="ECO:0007669"/>
    <property type="project" value="UniProtKB-SubCell"/>
</dbReference>
<feature type="transmembrane region" description="Helical" evidence="14">
    <location>
        <begin position="122"/>
        <end position="142"/>
    </location>
</feature>
<evidence type="ECO:0000313" key="17">
    <source>
        <dbReference type="Proteomes" id="UP000313359"/>
    </source>
</evidence>
<feature type="transmembrane region" description="Helical" evidence="14">
    <location>
        <begin position="36"/>
        <end position="57"/>
    </location>
</feature>
<evidence type="ECO:0000259" key="15">
    <source>
        <dbReference type="PROSITE" id="PS51384"/>
    </source>
</evidence>
<sequence>MSLPALVPRLNIRAYQPTAADKALKATQQKKAIKELWLLITAIIAFLLLVRVLRFILASLLGLRSSVSAASTPTEKTEKNCPELALPGRTGRASWRRIPAALASGFRIVAFRAQVPLGVGTASIAELFFICGYIATMLSLTLTNTKDLQYWFFEDRAAHLASCQLPFIVALAGKNNIISWLTGIGHEKLNVLHRAAARTCLILLWIHALSRAISGLSEKFDFSHGWMRWGATGLVAFTLATILSVRFIRNAFFEFFLLTHILLVGIFIIGGYLHAREVEYGNYFWPALVVWAFDRVLRTARLIWNNRGKGGTTHEYGSAIVELVSSDTIRMTLRRKMNWLPGQHAYVILPTVSDLPTEAHPFTIASIPKALDGSDGASEKDVVFLVRGRSGFTGRLRQHVSRNGICRVPAFVDGPYGCPPDLTGFATCILVAGGSGVSYTLPLLLNLVHNARAGNSVVHRVIFVWAVRESDHLGWISKTLSEALAAAQSTSLAVEPTVYITGPTCAIPEITRAASASSDGSSTPSEVGDGDKELPLYSFLKIIHGRPSIRRILQEGIDGCTGPVSVDVSGPSSLTKSVSHMLASKLTSPASVLKGAPSVTLHVETFGMSK</sequence>
<dbReference type="InterPro" id="IPR017927">
    <property type="entry name" value="FAD-bd_FR_type"/>
</dbReference>
<evidence type="ECO:0000256" key="13">
    <source>
        <dbReference type="ARBA" id="ARBA00048483"/>
    </source>
</evidence>
<comment type="catalytic activity">
    <reaction evidence="13">
        <text>2 a Fe(II)-siderophore + NADP(+) + H(+) = 2 a Fe(III)-siderophore + NADPH</text>
        <dbReference type="Rhea" id="RHEA:28795"/>
        <dbReference type="Rhea" id="RHEA-COMP:11342"/>
        <dbReference type="Rhea" id="RHEA-COMP:11344"/>
        <dbReference type="ChEBI" id="CHEBI:15378"/>
        <dbReference type="ChEBI" id="CHEBI:29033"/>
        <dbReference type="ChEBI" id="CHEBI:29034"/>
        <dbReference type="ChEBI" id="CHEBI:57783"/>
        <dbReference type="ChEBI" id="CHEBI:58349"/>
        <dbReference type="EC" id="1.16.1.9"/>
    </reaction>
</comment>
<dbReference type="GO" id="GO:0006826">
    <property type="term" value="P:iron ion transport"/>
    <property type="evidence" value="ECO:0007669"/>
    <property type="project" value="TreeGrafter"/>
</dbReference>
<dbReference type="InterPro" id="IPR017938">
    <property type="entry name" value="Riboflavin_synthase-like_b-brl"/>
</dbReference>
<dbReference type="PANTHER" id="PTHR32361">
    <property type="entry name" value="FERRIC/CUPRIC REDUCTASE TRANSMEMBRANE COMPONENT"/>
    <property type="match status" value="1"/>
</dbReference>
<keyword evidence="8 14" id="KW-1133">Transmembrane helix</keyword>
<evidence type="ECO:0000256" key="10">
    <source>
        <dbReference type="ARBA" id="ARBA00023065"/>
    </source>
</evidence>
<dbReference type="Pfam" id="PF01794">
    <property type="entry name" value="Ferric_reduct"/>
    <property type="match status" value="1"/>
</dbReference>
<protein>
    <recommendedName>
        <fullName evidence="3">ferric-chelate reductase (NADPH)</fullName>
        <ecNumber evidence="3">1.16.1.9</ecNumber>
    </recommendedName>
</protein>
<comment type="similarity">
    <text evidence="2">Belongs to the ferric reductase (FRE) family.</text>
</comment>
<evidence type="ECO:0000256" key="7">
    <source>
        <dbReference type="ARBA" id="ARBA00022982"/>
    </source>
</evidence>
<dbReference type="InterPro" id="IPR051410">
    <property type="entry name" value="Ferric/Cupric_Reductase"/>
</dbReference>
<feature type="domain" description="FAD-binding FR-type" evidence="15">
    <location>
        <begin position="289"/>
        <end position="422"/>
    </location>
</feature>
<gene>
    <name evidence="16" type="ORF">L227DRAFT_605458</name>
</gene>
<dbReference type="Pfam" id="PF08022">
    <property type="entry name" value="FAD_binding_8"/>
    <property type="match status" value="1"/>
</dbReference>
<keyword evidence="10" id="KW-0406">Ion transport</keyword>
<proteinExistence type="inferred from homology"/>
<feature type="transmembrane region" description="Helical" evidence="14">
    <location>
        <begin position="226"/>
        <end position="248"/>
    </location>
</feature>
<keyword evidence="6 14" id="KW-0812">Transmembrane</keyword>
<dbReference type="EC" id="1.16.1.9" evidence="3"/>
<organism evidence="16 17">
    <name type="scientific">Lentinus tigrinus ALCF2SS1-6</name>
    <dbReference type="NCBI Taxonomy" id="1328759"/>
    <lineage>
        <taxon>Eukaryota</taxon>
        <taxon>Fungi</taxon>
        <taxon>Dikarya</taxon>
        <taxon>Basidiomycota</taxon>
        <taxon>Agaricomycotina</taxon>
        <taxon>Agaricomycetes</taxon>
        <taxon>Polyporales</taxon>
        <taxon>Polyporaceae</taxon>
        <taxon>Lentinus</taxon>
    </lineage>
</organism>
<evidence type="ECO:0000256" key="8">
    <source>
        <dbReference type="ARBA" id="ARBA00022989"/>
    </source>
</evidence>
<dbReference type="InterPro" id="IPR013121">
    <property type="entry name" value="Fe_red_NAD-bd_6"/>
</dbReference>